<evidence type="ECO:0000256" key="1">
    <source>
        <dbReference type="ARBA" id="ARBA00022729"/>
    </source>
</evidence>
<keyword evidence="3" id="KW-1185">Reference proteome</keyword>
<dbReference type="InterPro" id="IPR028994">
    <property type="entry name" value="Integrin_alpha_N"/>
</dbReference>
<evidence type="ECO:0000313" key="2">
    <source>
        <dbReference type="EMBL" id="KAL0630299.1"/>
    </source>
</evidence>
<accession>A0ABR3G2Z1</accession>
<keyword evidence="1" id="KW-0732">Signal</keyword>
<protein>
    <recommendedName>
        <fullName evidence="4">Insecticide toxin TcdB middle/N-terminal domain-containing protein</fullName>
    </recommendedName>
</protein>
<dbReference type="Gene3D" id="2.130.10.130">
    <property type="entry name" value="Integrin alpha, N-terminal"/>
    <property type="match status" value="2"/>
</dbReference>
<organism evidence="2 3">
    <name type="scientific">Discina gigas</name>
    <dbReference type="NCBI Taxonomy" id="1032678"/>
    <lineage>
        <taxon>Eukaryota</taxon>
        <taxon>Fungi</taxon>
        <taxon>Dikarya</taxon>
        <taxon>Ascomycota</taxon>
        <taxon>Pezizomycotina</taxon>
        <taxon>Pezizomycetes</taxon>
        <taxon>Pezizales</taxon>
        <taxon>Discinaceae</taxon>
        <taxon>Discina</taxon>
    </lineage>
</organism>
<sequence length="433" mass="46779">DTMGNYIDFRYDQRDVAWGSGPSVGNATGAHEWRLKEILYTGTASQLPVNRVVFDYTERPDQPSGTMQDRSEAYHQGGKNVSIWLLNKVSTYINWAGNQTDKPATAVHVKSVKLDYDNGPTTARSRLVKVRECADTNLTKCLPATTFNYAAGGGVQYTPNITFKNSEFSTTPMHSLTGNYGVLTGNFFGNGRTSILRWSDAPSENRLFRSEGDGTFTSIPNGAGAGQFNIIDQNLFKSDGCFTSVAADFNGDGLTDILRARGNKTVGCGIVPSILYLSNGDGSFRASTISGIEMMKMAAVEEERYECLSKNPSACEVGGGTFIGMSRSLGLTYYLLDVNNDGLLDIVTTISPSYVPTMNQETDAALCANRICSQVFLGQTNGTFIELKETNLAHVSVYGDPSDINIGNSTSYTGDINGDGLADFVVNSGIWLS</sequence>
<comment type="caution">
    <text evidence="2">The sequence shown here is derived from an EMBL/GenBank/DDBJ whole genome shotgun (WGS) entry which is preliminary data.</text>
</comment>
<dbReference type="Pfam" id="PF13517">
    <property type="entry name" value="FG-GAP_3"/>
    <property type="match status" value="2"/>
</dbReference>
<feature type="non-terminal residue" evidence="2">
    <location>
        <position position="1"/>
    </location>
</feature>
<dbReference type="SUPFAM" id="SSF69318">
    <property type="entry name" value="Integrin alpha N-terminal domain"/>
    <property type="match status" value="1"/>
</dbReference>
<reference evidence="2 3" key="1">
    <citation type="submission" date="2024-02" db="EMBL/GenBank/DDBJ databases">
        <title>Discinaceae phylogenomics.</title>
        <authorList>
            <person name="Dirks A.C."/>
            <person name="James T.Y."/>
        </authorList>
    </citation>
    <scope>NUCLEOTIDE SEQUENCE [LARGE SCALE GENOMIC DNA]</scope>
    <source>
        <strain evidence="2 3">ACD0624</strain>
    </source>
</reference>
<feature type="non-terminal residue" evidence="2">
    <location>
        <position position="433"/>
    </location>
</feature>
<evidence type="ECO:0008006" key="4">
    <source>
        <dbReference type="Google" id="ProtNLM"/>
    </source>
</evidence>
<gene>
    <name evidence="2" type="ORF">Q9L58_010854</name>
</gene>
<proteinExistence type="predicted"/>
<evidence type="ECO:0000313" key="3">
    <source>
        <dbReference type="Proteomes" id="UP001447188"/>
    </source>
</evidence>
<name>A0ABR3G2Z1_9PEZI</name>
<dbReference type="EMBL" id="JBBBZM010000832">
    <property type="protein sequence ID" value="KAL0630299.1"/>
    <property type="molecule type" value="Genomic_DNA"/>
</dbReference>
<dbReference type="InterPro" id="IPR013517">
    <property type="entry name" value="FG-GAP"/>
</dbReference>
<dbReference type="Proteomes" id="UP001447188">
    <property type="component" value="Unassembled WGS sequence"/>
</dbReference>